<feature type="domain" description="Spore germination protein N-terminal" evidence="10">
    <location>
        <begin position="23"/>
        <end position="168"/>
    </location>
</feature>
<dbReference type="InterPro" id="IPR008844">
    <property type="entry name" value="Spore_GerAC-like"/>
</dbReference>
<dbReference type="EMBL" id="WTUZ01000010">
    <property type="protein sequence ID" value="MZQ81478.1"/>
    <property type="molecule type" value="Genomic_DNA"/>
</dbReference>
<dbReference type="Pfam" id="PF25198">
    <property type="entry name" value="Spore_GerAC_N"/>
    <property type="match status" value="1"/>
</dbReference>
<sequence length="390" mass="43604">MIRAVIVICSSLLLILFASGCTDFVEPNQLAFVMGTAIDHVENGNIEISHQIAIPSQMNGSSKGGGSADSDSFLVMSAKGRDVLEANQKIQRQMSRRLLTSHRIVVAISEEFFSKNDVGNLFDKLGRDPANNQRDITIMVRGTNAKEFLMTKHPLEHLSSIAAGKELHINGLKNYSTRQFIIDSVAQEHRTIVPVLQINNTQANKNRKDQLAALSGYAVLNKKLKIGGILDDTEGSRSAWMSGKDGMRELTIPWKDGNGNLSFRLTHHKREITSTSGNTPKDVLVKVRAQAYLLENTTQLDMSELDNMLEVQNQLNEQVREDLQLTLNKVQNWGTDVFGIGAYLHHKYPTWWRLNKEDWDENFKQIKVTIQVNIQLKSIGATGGQVKRGL</sequence>
<dbReference type="InterPro" id="IPR038501">
    <property type="entry name" value="Spore_GerAC_C_sf"/>
</dbReference>
<name>A0A6L8UTJ9_9BACL</name>
<evidence type="ECO:0000259" key="10">
    <source>
        <dbReference type="Pfam" id="PF25198"/>
    </source>
</evidence>
<dbReference type="NCBIfam" id="TIGR02887">
    <property type="entry name" value="spore_ger_x_C"/>
    <property type="match status" value="1"/>
</dbReference>
<comment type="similarity">
    <text evidence="2">Belongs to the GerABKC lipoprotein family.</text>
</comment>
<evidence type="ECO:0000313" key="12">
    <source>
        <dbReference type="Proteomes" id="UP000481087"/>
    </source>
</evidence>
<evidence type="ECO:0000259" key="9">
    <source>
        <dbReference type="Pfam" id="PF05504"/>
    </source>
</evidence>
<gene>
    <name evidence="11" type="ORF">GQF01_04965</name>
</gene>
<evidence type="ECO:0000256" key="1">
    <source>
        <dbReference type="ARBA" id="ARBA00004635"/>
    </source>
</evidence>
<evidence type="ECO:0000256" key="5">
    <source>
        <dbReference type="ARBA" id="ARBA00023136"/>
    </source>
</evidence>
<comment type="subcellular location">
    <subcellularLocation>
        <location evidence="1">Membrane</location>
        <topology evidence="1">Lipid-anchor</topology>
    </subcellularLocation>
</comment>
<proteinExistence type="inferred from homology"/>
<evidence type="ECO:0000256" key="6">
    <source>
        <dbReference type="ARBA" id="ARBA00023139"/>
    </source>
</evidence>
<dbReference type="AlphaFoldDB" id="A0A6L8UTJ9"/>
<evidence type="ECO:0000313" key="11">
    <source>
        <dbReference type="EMBL" id="MZQ81478.1"/>
    </source>
</evidence>
<dbReference type="InterPro" id="IPR057336">
    <property type="entry name" value="GerAC_N"/>
</dbReference>
<keyword evidence="6" id="KW-0564">Palmitate</keyword>
<keyword evidence="5" id="KW-0472">Membrane</keyword>
<evidence type="ECO:0000256" key="2">
    <source>
        <dbReference type="ARBA" id="ARBA00007886"/>
    </source>
</evidence>
<dbReference type="GO" id="GO:0009847">
    <property type="term" value="P:spore germination"/>
    <property type="evidence" value="ECO:0007669"/>
    <property type="project" value="InterPro"/>
</dbReference>
<keyword evidence="12" id="KW-1185">Reference proteome</keyword>
<protein>
    <submittedName>
        <fullName evidence="11">Ger(X)C family spore germination protein</fullName>
    </submittedName>
</protein>
<dbReference type="PANTHER" id="PTHR35789:SF1">
    <property type="entry name" value="SPORE GERMINATION PROTEIN B3"/>
    <property type="match status" value="1"/>
</dbReference>
<dbReference type="Proteomes" id="UP000481087">
    <property type="component" value="Unassembled WGS sequence"/>
</dbReference>
<feature type="signal peptide" evidence="8">
    <location>
        <begin position="1"/>
        <end position="20"/>
    </location>
</feature>
<keyword evidence="3" id="KW-0309">Germination</keyword>
<feature type="chain" id="PRO_5026750335" evidence="8">
    <location>
        <begin position="21"/>
        <end position="390"/>
    </location>
</feature>
<evidence type="ECO:0000256" key="4">
    <source>
        <dbReference type="ARBA" id="ARBA00022729"/>
    </source>
</evidence>
<feature type="domain" description="Spore germination GerAC-like C-terminal" evidence="9">
    <location>
        <begin position="215"/>
        <end position="380"/>
    </location>
</feature>
<dbReference type="Pfam" id="PF05504">
    <property type="entry name" value="Spore_GerAC"/>
    <property type="match status" value="1"/>
</dbReference>
<dbReference type="GO" id="GO:0016020">
    <property type="term" value="C:membrane"/>
    <property type="evidence" value="ECO:0007669"/>
    <property type="project" value="UniProtKB-SubCell"/>
</dbReference>
<dbReference type="Gene3D" id="6.20.190.10">
    <property type="entry name" value="Nutrient germinant receptor protein C, domain 1"/>
    <property type="match status" value="1"/>
</dbReference>
<evidence type="ECO:0000256" key="7">
    <source>
        <dbReference type="ARBA" id="ARBA00023288"/>
    </source>
</evidence>
<organism evidence="11 12">
    <name type="scientific">Paenibacillus silvestris</name>
    <dbReference type="NCBI Taxonomy" id="2606219"/>
    <lineage>
        <taxon>Bacteria</taxon>
        <taxon>Bacillati</taxon>
        <taxon>Bacillota</taxon>
        <taxon>Bacilli</taxon>
        <taxon>Bacillales</taxon>
        <taxon>Paenibacillaceae</taxon>
        <taxon>Paenibacillus</taxon>
    </lineage>
</organism>
<dbReference type="Gene3D" id="3.30.300.210">
    <property type="entry name" value="Nutrient germinant receptor protein C, domain 3"/>
    <property type="match status" value="1"/>
</dbReference>
<keyword evidence="4 8" id="KW-0732">Signal</keyword>
<dbReference type="PROSITE" id="PS51257">
    <property type="entry name" value="PROKAR_LIPOPROTEIN"/>
    <property type="match status" value="1"/>
</dbReference>
<keyword evidence="7" id="KW-0449">Lipoprotein</keyword>
<dbReference type="InterPro" id="IPR046953">
    <property type="entry name" value="Spore_GerAC-like_C"/>
</dbReference>
<dbReference type="RefSeq" id="WP_161405758.1">
    <property type="nucleotide sequence ID" value="NZ_WTUZ01000010.1"/>
</dbReference>
<evidence type="ECO:0000256" key="3">
    <source>
        <dbReference type="ARBA" id="ARBA00022544"/>
    </source>
</evidence>
<evidence type="ECO:0000256" key="8">
    <source>
        <dbReference type="SAM" id="SignalP"/>
    </source>
</evidence>
<accession>A0A6L8UTJ9</accession>
<dbReference type="PANTHER" id="PTHR35789">
    <property type="entry name" value="SPORE GERMINATION PROTEIN B3"/>
    <property type="match status" value="1"/>
</dbReference>
<reference evidence="11 12" key="1">
    <citation type="submission" date="2019-12" db="EMBL/GenBank/DDBJ databases">
        <title>Paenibacillus sp. nov. sp. isolated from soil.</title>
        <authorList>
            <person name="Kim J."/>
            <person name="Jeong S.E."/>
            <person name="Jung H.S."/>
            <person name="Jeon C.O."/>
        </authorList>
    </citation>
    <scope>NUCLEOTIDE SEQUENCE [LARGE SCALE GENOMIC DNA]</scope>
    <source>
        <strain evidence="11 12">5J-6</strain>
    </source>
</reference>
<comment type="caution">
    <text evidence="11">The sequence shown here is derived from an EMBL/GenBank/DDBJ whole genome shotgun (WGS) entry which is preliminary data.</text>
</comment>